<dbReference type="EMBL" id="FNAT01000001">
    <property type="protein sequence ID" value="SDE17638.1"/>
    <property type="molecule type" value="Genomic_DNA"/>
</dbReference>
<evidence type="ECO:0000256" key="4">
    <source>
        <dbReference type="ARBA" id="ARBA00022801"/>
    </source>
</evidence>
<protein>
    <recommendedName>
        <fullName evidence="3">beta-N-acetylhexosaminidase</fullName>
        <ecNumber evidence="3">3.2.1.52</ecNumber>
    </recommendedName>
</protein>
<evidence type="ECO:0000313" key="8">
    <source>
        <dbReference type="Proteomes" id="UP000198922"/>
    </source>
</evidence>
<dbReference type="InterPro" id="IPR036962">
    <property type="entry name" value="Glyco_hydro_3_N_sf"/>
</dbReference>
<reference evidence="8" key="1">
    <citation type="submission" date="2016-10" db="EMBL/GenBank/DDBJ databases">
        <authorList>
            <person name="Varghese N."/>
            <person name="Submissions S."/>
        </authorList>
    </citation>
    <scope>NUCLEOTIDE SEQUENCE [LARGE SCALE GENOMIC DNA]</scope>
    <source>
        <strain evidence="8">DSM 21424</strain>
    </source>
</reference>
<dbReference type="GO" id="GO:0004563">
    <property type="term" value="F:beta-N-acetylhexosaminidase activity"/>
    <property type="evidence" value="ECO:0007669"/>
    <property type="project" value="UniProtKB-EC"/>
</dbReference>
<dbReference type="OrthoDB" id="9786661at2"/>
<name>A0A1G7ARY8_9RHOB</name>
<evidence type="ECO:0000256" key="5">
    <source>
        <dbReference type="ARBA" id="ARBA00023295"/>
    </source>
</evidence>
<proteinExistence type="inferred from homology"/>
<dbReference type="GO" id="GO:0009254">
    <property type="term" value="P:peptidoglycan turnover"/>
    <property type="evidence" value="ECO:0007669"/>
    <property type="project" value="TreeGrafter"/>
</dbReference>
<sequence>MTSACILGPSGPSLDASEAAFFREADPWGFILFARNVESRAQLRRLTGALRDALGREAPILIDQEGGRVQRMRAPHWQEFLPALEQMRRAKDPMRAQWVRHRLIAQQLNEVGIDVNCAPLADLVEPETHHILRNRLYGGEVAEVVEAARTAAEAMLAGGVLPVLKHIPGYGRARVDSHKALPRVSVPLEALRARDFAPFKALNDMAMGMTAHIVLEAVDPELPATTSAEAMKLIRDEIGFDGLLMTDDLSMEALSGRIGARAADSLEAGCDLVLHCNGDRDEMAEVVAASGRMTEAARRRGDAALAQRRAPEAADIAALEAELAELTGETA</sequence>
<evidence type="ECO:0000256" key="1">
    <source>
        <dbReference type="ARBA" id="ARBA00001231"/>
    </source>
</evidence>
<gene>
    <name evidence="7" type="ORF">SAMN04488567_1088</name>
</gene>
<dbReference type="PANTHER" id="PTHR30480">
    <property type="entry name" value="BETA-HEXOSAMINIDASE-RELATED"/>
    <property type="match status" value="1"/>
</dbReference>
<evidence type="ECO:0000313" key="7">
    <source>
        <dbReference type="EMBL" id="SDE17638.1"/>
    </source>
</evidence>
<dbReference type="GO" id="GO:0005975">
    <property type="term" value="P:carbohydrate metabolic process"/>
    <property type="evidence" value="ECO:0007669"/>
    <property type="project" value="InterPro"/>
</dbReference>
<dbReference type="InterPro" id="IPR017853">
    <property type="entry name" value="GH"/>
</dbReference>
<dbReference type="Gene3D" id="3.20.20.300">
    <property type="entry name" value="Glycoside hydrolase, family 3, N-terminal domain"/>
    <property type="match status" value="1"/>
</dbReference>
<keyword evidence="4" id="KW-0378">Hydrolase</keyword>
<keyword evidence="8" id="KW-1185">Reference proteome</keyword>
<dbReference type="PROSITE" id="PS00775">
    <property type="entry name" value="GLYCOSYL_HYDROL_F3"/>
    <property type="match status" value="1"/>
</dbReference>
<dbReference type="PANTHER" id="PTHR30480:SF13">
    <property type="entry name" value="BETA-HEXOSAMINIDASE"/>
    <property type="match status" value="1"/>
</dbReference>
<evidence type="ECO:0000256" key="3">
    <source>
        <dbReference type="ARBA" id="ARBA00012663"/>
    </source>
</evidence>
<comment type="similarity">
    <text evidence="2">Belongs to the glycosyl hydrolase 3 family.</text>
</comment>
<dbReference type="InterPro" id="IPR050226">
    <property type="entry name" value="NagZ_Beta-hexosaminidase"/>
</dbReference>
<dbReference type="AlphaFoldDB" id="A0A1G7ARY8"/>
<dbReference type="SUPFAM" id="SSF51445">
    <property type="entry name" value="(Trans)glycosidases"/>
    <property type="match status" value="1"/>
</dbReference>
<dbReference type="Pfam" id="PF00933">
    <property type="entry name" value="Glyco_hydro_3"/>
    <property type="match status" value="1"/>
</dbReference>
<dbReference type="STRING" id="521013.SAMN04488567_1088"/>
<evidence type="ECO:0000259" key="6">
    <source>
        <dbReference type="Pfam" id="PF00933"/>
    </source>
</evidence>
<dbReference type="InterPro" id="IPR019800">
    <property type="entry name" value="Glyco_hydro_3_AS"/>
</dbReference>
<dbReference type="RefSeq" id="WP_090109940.1">
    <property type="nucleotide sequence ID" value="NZ_FNAT01000001.1"/>
</dbReference>
<keyword evidence="5" id="KW-0326">Glycosidase</keyword>
<organism evidence="7 8">
    <name type="scientific">Limimaricola pyoseonensis</name>
    <dbReference type="NCBI Taxonomy" id="521013"/>
    <lineage>
        <taxon>Bacteria</taxon>
        <taxon>Pseudomonadati</taxon>
        <taxon>Pseudomonadota</taxon>
        <taxon>Alphaproteobacteria</taxon>
        <taxon>Rhodobacterales</taxon>
        <taxon>Paracoccaceae</taxon>
        <taxon>Limimaricola</taxon>
    </lineage>
</organism>
<evidence type="ECO:0000256" key="2">
    <source>
        <dbReference type="ARBA" id="ARBA00005336"/>
    </source>
</evidence>
<dbReference type="EC" id="3.2.1.52" evidence="3"/>
<feature type="domain" description="Glycoside hydrolase family 3 N-terminal" evidence="6">
    <location>
        <begin position="29"/>
        <end position="296"/>
    </location>
</feature>
<dbReference type="InterPro" id="IPR001764">
    <property type="entry name" value="Glyco_hydro_3_N"/>
</dbReference>
<comment type="catalytic activity">
    <reaction evidence="1">
        <text>Hydrolysis of terminal non-reducing N-acetyl-D-hexosamine residues in N-acetyl-beta-D-hexosaminides.</text>
        <dbReference type="EC" id="3.2.1.52"/>
    </reaction>
</comment>
<dbReference type="Proteomes" id="UP000198922">
    <property type="component" value="Unassembled WGS sequence"/>
</dbReference>
<accession>A0A1G7ARY8</accession>